<gene>
    <name evidence="5" type="ORF">GCM10010439_25800</name>
</gene>
<evidence type="ECO:0000313" key="5">
    <source>
        <dbReference type="EMBL" id="GAA2725569.1"/>
    </source>
</evidence>
<evidence type="ECO:0000256" key="1">
    <source>
        <dbReference type="SAM" id="MobiDB-lite"/>
    </source>
</evidence>
<dbReference type="InterPro" id="IPR052336">
    <property type="entry name" value="MlaD_Phospholipid_Transporter"/>
</dbReference>
<sequence>MARRTIGRYGPAPSILVKVLAFTVVSLVLTYYIGAMIVGSSFNERYELRAGFEDVGGLIANDLVKVSGAPVGKVTGVKVVRGRAEVTMLVDREVRLPADSTAEIRWRNLMGQRMIYLVPGNTRTGQWLEDGSRLKSTKAVVDLGEIVNTLGPLTRNLDPAQLNKILQAVARMLEGNTENINLMTVNLQNVVKTFADRKDQLTSILDSYSSLTNVAVRRDGQIEQVIDDLVAISEAFAGNTDLLGSASGELAQVSRTLDKVISGNQRELDRAIFNLDRFAQAAADDVGQLEKVLQGLPPALRSLFSIVNGGHYLRVNAMCLNVVQGSCPTPMRLPGPENKTTDQERRDGTATLRNLLGQLSGQGGQ</sequence>
<feature type="domain" description="Mce/MlaD" evidence="3">
    <location>
        <begin position="46"/>
        <end position="120"/>
    </location>
</feature>
<accession>A0ABN3U7R8</accession>
<dbReference type="Pfam" id="PF11887">
    <property type="entry name" value="Mce4_CUP1"/>
    <property type="match status" value="1"/>
</dbReference>
<reference evidence="5 6" key="1">
    <citation type="journal article" date="2019" name="Int. J. Syst. Evol. Microbiol.">
        <title>The Global Catalogue of Microorganisms (GCM) 10K type strain sequencing project: providing services to taxonomists for standard genome sequencing and annotation.</title>
        <authorList>
            <consortium name="The Broad Institute Genomics Platform"/>
            <consortium name="The Broad Institute Genome Sequencing Center for Infectious Disease"/>
            <person name="Wu L."/>
            <person name="Ma J."/>
        </authorList>
    </citation>
    <scope>NUCLEOTIDE SEQUENCE [LARGE SCALE GENOMIC DNA]</scope>
    <source>
        <strain evidence="5 6">JCM 8201</strain>
    </source>
</reference>
<comment type="caution">
    <text evidence="5">The sequence shown here is derived from an EMBL/GenBank/DDBJ whole genome shotgun (WGS) entry which is preliminary data.</text>
</comment>
<dbReference type="RefSeq" id="WP_344450567.1">
    <property type="nucleotide sequence ID" value="NZ_BAAATZ010000009.1"/>
</dbReference>
<dbReference type="PANTHER" id="PTHR33371">
    <property type="entry name" value="INTERMEMBRANE PHOSPHOLIPID TRANSPORT SYSTEM BINDING PROTEIN MLAD-RELATED"/>
    <property type="match status" value="1"/>
</dbReference>
<keyword evidence="6" id="KW-1185">Reference proteome</keyword>
<feature type="region of interest" description="Disordered" evidence="1">
    <location>
        <begin position="327"/>
        <end position="346"/>
    </location>
</feature>
<feature type="domain" description="Mammalian cell entry C-terminal" evidence="4">
    <location>
        <begin position="126"/>
        <end position="310"/>
    </location>
</feature>
<dbReference type="PANTHER" id="PTHR33371:SF4">
    <property type="entry name" value="INTERMEMBRANE PHOSPHOLIPID TRANSPORT SYSTEM BINDING PROTEIN MLAD"/>
    <property type="match status" value="1"/>
</dbReference>
<name>A0ABN3U7R8_9ACTN</name>
<evidence type="ECO:0000259" key="3">
    <source>
        <dbReference type="Pfam" id="PF02470"/>
    </source>
</evidence>
<dbReference type="Pfam" id="PF02470">
    <property type="entry name" value="MlaD"/>
    <property type="match status" value="1"/>
</dbReference>
<dbReference type="InterPro" id="IPR003399">
    <property type="entry name" value="Mce/MlaD"/>
</dbReference>
<dbReference type="NCBIfam" id="TIGR00996">
    <property type="entry name" value="Mtu_fam_mce"/>
    <property type="match status" value="1"/>
</dbReference>
<dbReference type="InterPro" id="IPR024516">
    <property type="entry name" value="Mce_C"/>
</dbReference>
<evidence type="ECO:0000259" key="4">
    <source>
        <dbReference type="Pfam" id="PF11887"/>
    </source>
</evidence>
<keyword evidence="2" id="KW-1133">Transmembrane helix</keyword>
<organism evidence="5 6">
    <name type="scientific">Actinocorallia aurantiaca</name>
    <dbReference type="NCBI Taxonomy" id="46204"/>
    <lineage>
        <taxon>Bacteria</taxon>
        <taxon>Bacillati</taxon>
        <taxon>Actinomycetota</taxon>
        <taxon>Actinomycetes</taxon>
        <taxon>Streptosporangiales</taxon>
        <taxon>Thermomonosporaceae</taxon>
        <taxon>Actinocorallia</taxon>
    </lineage>
</organism>
<dbReference type="Proteomes" id="UP001501842">
    <property type="component" value="Unassembled WGS sequence"/>
</dbReference>
<keyword evidence="2" id="KW-0472">Membrane</keyword>
<evidence type="ECO:0000313" key="6">
    <source>
        <dbReference type="Proteomes" id="UP001501842"/>
    </source>
</evidence>
<dbReference type="EMBL" id="BAAATZ010000009">
    <property type="protein sequence ID" value="GAA2725569.1"/>
    <property type="molecule type" value="Genomic_DNA"/>
</dbReference>
<keyword evidence="2" id="KW-0812">Transmembrane</keyword>
<proteinExistence type="predicted"/>
<protein>
    <submittedName>
        <fullName evidence="5">MCE family protein</fullName>
    </submittedName>
</protein>
<dbReference type="InterPro" id="IPR005693">
    <property type="entry name" value="Mce"/>
</dbReference>
<feature type="transmembrane region" description="Helical" evidence="2">
    <location>
        <begin position="12"/>
        <end position="33"/>
    </location>
</feature>
<evidence type="ECO:0000256" key="2">
    <source>
        <dbReference type="SAM" id="Phobius"/>
    </source>
</evidence>